<evidence type="ECO:0000313" key="3">
    <source>
        <dbReference type="EMBL" id="KAK9984817.1"/>
    </source>
</evidence>
<dbReference type="EMBL" id="JAZDWU010000012">
    <property type="protein sequence ID" value="KAK9984817.1"/>
    <property type="molecule type" value="Genomic_DNA"/>
</dbReference>
<feature type="compositionally biased region" description="Basic and acidic residues" evidence="1">
    <location>
        <begin position="271"/>
        <end position="286"/>
    </location>
</feature>
<gene>
    <name evidence="3" type="ORF">SO802_034342</name>
</gene>
<feature type="domain" description="RAI1-like" evidence="2">
    <location>
        <begin position="177"/>
        <end position="225"/>
    </location>
</feature>
<feature type="region of interest" description="Disordered" evidence="1">
    <location>
        <begin position="262"/>
        <end position="317"/>
    </location>
</feature>
<reference evidence="3 4" key="1">
    <citation type="submission" date="2024-01" db="EMBL/GenBank/DDBJ databases">
        <title>A telomere-to-telomere, gap-free genome of sweet tea (Lithocarpus litseifolius).</title>
        <authorList>
            <person name="Zhou J."/>
        </authorList>
    </citation>
    <scope>NUCLEOTIDE SEQUENCE [LARGE SCALE GENOMIC DNA]</scope>
    <source>
        <strain evidence="3">Zhou-2022a</strain>
        <tissue evidence="3">Leaf</tissue>
    </source>
</reference>
<feature type="compositionally biased region" description="Basic and acidic residues" evidence="1">
    <location>
        <begin position="86"/>
        <end position="97"/>
    </location>
</feature>
<proteinExistence type="predicted"/>
<dbReference type="Pfam" id="PF08652">
    <property type="entry name" value="RAI1"/>
    <property type="match status" value="1"/>
</dbReference>
<evidence type="ECO:0000256" key="1">
    <source>
        <dbReference type="SAM" id="MobiDB-lite"/>
    </source>
</evidence>
<organism evidence="3 4">
    <name type="scientific">Lithocarpus litseifolius</name>
    <dbReference type="NCBI Taxonomy" id="425828"/>
    <lineage>
        <taxon>Eukaryota</taxon>
        <taxon>Viridiplantae</taxon>
        <taxon>Streptophyta</taxon>
        <taxon>Embryophyta</taxon>
        <taxon>Tracheophyta</taxon>
        <taxon>Spermatophyta</taxon>
        <taxon>Magnoliopsida</taxon>
        <taxon>eudicotyledons</taxon>
        <taxon>Gunneridae</taxon>
        <taxon>Pentapetalae</taxon>
        <taxon>rosids</taxon>
        <taxon>fabids</taxon>
        <taxon>Fagales</taxon>
        <taxon>Fagaceae</taxon>
        <taxon>Lithocarpus</taxon>
    </lineage>
</organism>
<evidence type="ECO:0000259" key="2">
    <source>
        <dbReference type="Pfam" id="PF08652"/>
    </source>
</evidence>
<feature type="region of interest" description="Disordered" evidence="1">
    <location>
        <begin position="1"/>
        <end position="97"/>
    </location>
</feature>
<name>A0AAW2BI97_9ROSI</name>
<accession>A0AAW2BI97</accession>
<dbReference type="AlphaFoldDB" id="A0AAW2BI97"/>
<feature type="compositionally biased region" description="Basic and acidic residues" evidence="1">
    <location>
        <begin position="303"/>
        <end position="315"/>
    </location>
</feature>
<comment type="caution">
    <text evidence="3">The sequence shown here is derived from an EMBL/GenBank/DDBJ whole genome shotgun (WGS) entry which is preliminary data.</text>
</comment>
<evidence type="ECO:0000313" key="4">
    <source>
        <dbReference type="Proteomes" id="UP001459277"/>
    </source>
</evidence>
<keyword evidence="4" id="KW-1185">Reference proteome</keyword>
<sequence length="623" mass="68547">MDFSEQDVDIFGEDYENERQDGGAHSSSPSSSSSSSSSSAASSSSSSASSSNGGASSSPSRSVSSGKEQEQEVIGVEENGDEEVEINSRDFHGYQEDDRDLFGSDNEDYCKTTAVSPFSIPVLPAVRNPINHSRGGRGRWQNDRGGPGLLPRPGPFPQRQNFGFGSKFMNGREERFPCELACYSRVEGGDVHFDDRSLRLFKRLISDDVGADLNEGFDTFIEKKRPNATRPLFSVDPSSSHPPYCRSRFHASSRTLELIDRRVVQTNSQRQNEEEVPRRRFSDEQTKKKKQAQAPILTNEMNNDPRRRLGGESFRRGFSPPPLQAAKAMAPILTKPSNPGTDSHQTQAAKALGDGDRLGREVAGAPVTKSKHPSLFLLNSGFSAFPVDSSSCSYFGSKVSCDSSRVSVGSQNKPSSNLRKRNLGEIEGSGAVIKANALVRRVTRLYYRKKENEGKVSEAEVSESSCVESNSEVDAGVFVERSSKLKSKSGKLNEIMEEIEGNEGSEAVSDGNVKGNSVFNESEVVSFTSAAKLAEEATEQDENRASKFSFLFRIRSGLCDEMDALIRKFWWNPSKESSHVHSPLNWETLCQPKKNGGLGFKYFADFNLALLSNMAWWILEDSS</sequence>
<feature type="compositionally biased region" description="Acidic residues" evidence="1">
    <location>
        <begin position="1"/>
        <end position="16"/>
    </location>
</feature>
<dbReference type="InterPro" id="IPR013961">
    <property type="entry name" value="RAI1"/>
</dbReference>
<protein>
    <recommendedName>
        <fullName evidence="2">RAI1-like domain-containing protein</fullName>
    </recommendedName>
</protein>
<dbReference type="Proteomes" id="UP001459277">
    <property type="component" value="Unassembled WGS sequence"/>
</dbReference>
<feature type="compositionally biased region" description="Low complexity" evidence="1">
    <location>
        <begin position="23"/>
        <end position="66"/>
    </location>
</feature>